<evidence type="ECO:0000313" key="2">
    <source>
        <dbReference type="EMBL" id="GFH49003.1"/>
    </source>
</evidence>
<accession>A0AAD3CNL7</accession>
<gene>
    <name evidence="2" type="ORF">CTEN210_05479</name>
</gene>
<reference evidence="2 3" key="1">
    <citation type="journal article" date="2021" name="Sci. Rep.">
        <title>The genome of the diatom Chaetoceros tenuissimus carries an ancient integrated fragment of an extant virus.</title>
        <authorList>
            <person name="Hongo Y."/>
            <person name="Kimura K."/>
            <person name="Takaki Y."/>
            <person name="Yoshida Y."/>
            <person name="Baba S."/>
            <person name="Kobayashi G."/>
            <person name="Nagasaki K."/>
            <person name="Hano T."/>
            <person name="Tomaru Y."/>
        </authorList>
    </citation>
    <scope>NUCLEOTIDE SEQUENCE [LARGE SCALE GENOMIC DNA]</scope>
    <source>
        <strain evidence="2 3">NIES-3715</strain>
    </source>
</reference>
<dbReference type="AlphaFoldDB" id="A0AAD3CNL7"/>
<name>A0AAD3CNL7_9STRA</name>
<evidence type="ECO:0000256" key="1">
    <source>
        <dbReference type="SAM" id="MobiDB-lite"/>
    </source>
</evidence>
<evidence type="ECO:0000313" key="3">
    <source>
        <dbReference type="Proteomes" id="UP001054902"/>
    </source>
</evidence>
<proteinExistence type="predicted"/>
<feature type="region of interest" description="Disordered" evidence="1">
    <location>
        <begin position="1"/>
        <end position="37"/>
    </location>
</feature>
<sequence>MNDNEEEREDAGFENALDSEAQTPTHQDGNGELPAPISNVAKRLARVPRQEQKEQAEKLWNFLSQDERDLSALNAEHLAVVLLVIVPDTMQLCVIHSMGYGTKTFLTFSPVAGKVLGLVGDGDADIDPDPVVLSPSVFKYMKMLVPTEAQVDVAIAAGKPVEARNVTTTADDLMQAVPVPAFVVYDGLGDGDLDPMELFPRLNLLDGLADWKVAAKNLAAAAMVKLRSTDPKAFVADLQQIPMHVLTHCRSNYTSSGLESQGRDGGDDFKAEMLRGICSTFGIKYTGKVVEAMQKEITNGLSVTEELSKVPNGSSKNNVKRAPAKDACPVYIKDAGTYDETFLKLVNVILHESTRDS</sequence>
<comment type="caution">
    <text evidence="2">The sequence shown here is derived from an EMBL/GenBank/DDBJ whole genome shotgun (WGS) entry which is preliminary data.</text>
</comment>
<protein>
    <submittedName>
        <fullName evidence="2">Uncharacterized protein</fullName>
    </submittedName>
</protein>
<organism evidence="2 3">
    <name type="scientific">Chaetoceros tenuissimus</name>
    <dbReference type="NCBI Taxonomy" id="426638"/>
    <lineage>
        <taxon>Eukaryota</taxon>
        <taxon>Sar</taxon>
        <taxon>Stramenopiles</taxon>
        <taxon>Ochrophyta</taxon>
        <taxon>Bacillariophyta</taxon>
        <taxon>Coscinodiscophyceae</taxon>
        <taxon>Chaetocerotophycidae</taxon>
        <taxon>Chaetocerotales</taxon>
        <taxon>Chaetocerotaceae</taxon>
        <taxon>Chaetoceros</taxon>
    </lineage>
</organism>
<dbReference type="EMBL" id="BLLK01000029">
    <property type="protein sequence ID" value="GFH49003.1"/>
    <property type="molecule type" value="Genomic_DNA"/>
</dbReference>
<dbReference type="Proteomes" id="UP001054902">
    <property type="component" value="Unassembled WGS sequence"/>
</dbReference>
<keyword evidence="3" id="KW-1185">Reference proteome</keyword>